<dbReference type="HOGENOM" id="CLU_1524832_0_0_1"/>
<dbReference type="AlphaFoldDB" id="A0A074WYK2"/>
<reference evidence="2 3" key="1">
    <citation type="journal article" date="2014" name="BMC Genomics">
        <title>Genome sequencing of four Aureobasidium pullulans varieties: biotechnological potential, stress tolerance, and description of new species.</title>
        <authorList>
            <person name="Gostin Ar C."/>
            <person name="Ohm R.A."/>
            <person name="Kogej T."/>
            <person name="Sonjak S."/>
            <person name="Turk M."/>
            <person name="Zajc J."/>
            <person name="Zalar P."/>
            <person name="Grube M."/>
            <person name="Sun H."/>
            <person name="Han J."/>
            <person name="Sharma A."/>
            <person name="Chiniquy J."/>
            <person name="Ngan C.Y."/>
            <person name="Lipzen A."/>
            <person name="Barry K."/>
            <person name="Grigoriev I.V."/>
            <person name="Gunde-Cimerman N."/>
        </authorList>
    </citation>
    <scope>NUCLEOTIDE SEQUENCE [LARGE SCALE GENOMIC DNA]</scope>
    <source>
        <strain evidence="2 3">CBS 147.97</strain>
    </source>
</reference>
<feature type="chain" id="PRO_5001701805" evidence="1">
    <location>
        <begin position="20"/>
        <end position="176"/>
    </location>
</feature>
<proteinExistence type="predicted"/>
<dbReference type="Proteomes" id="UP000027730">
    <property type="component" value="Unassembled WGS sequence"/>
</dbReference>
<dbReference type="RefSeq" id="XP_013432171.1">
    <property type="nucleotide sequence ID" value="XM_013576717.1"/>
</dbReference>
<evidence type="ECO:0000256" key="1">
    <source>
        <dbReference type="SAM" id="SignalP"/>
    </source>
</evidence>
<organism evidence="2 3">
    <name type="scientific">Aureobasidium namibiae CBS 147.97</name>
    <dbReference type="NCBI Taxonomy" id="1043004"/>
    <lineage>
        <taxon>Eukaryota</taxon>
        <taxon>Fungi</taxon>
        <taxon>Dikarya</taxon>
        <taxon>Ascomycota</taxon>
        <taxon>Pezizomycotina</taxon>
        <taxon>Dothideomycetes</taxon>
        <taxon>Dothideomycetidae</taxon>
        <taxon>Dothideales</taxon>
        <taxon>Saccotheciaceae</taxon>
        <taxon>Aureobasidium</taxon>
    </lineage>
</organism>
<accession>A0A074WYK2</accession>
<keyword evidence="1" id="KW-0732">Signal</keyword>
<feature type="signal peptide" evidence="1">
    <location>
        <begin position="1"/>
        <end position="19"/>
    </location>
</feature>
<sequence length="176" mass="19841">MSAIFRWETSIALVTLLEGDVILANQVDDVSLESMQEIITRKIAGQLMQQQAVSKAKQVRHLQACLWVYGNLLMPQSLLSDPVFLEKSKEVLHDFFKVWILRLRCFTTRAYRSVINVNHEDLGQDTKCDATARQDAVVAVGQLLDTIQAMSDVLKIVTVTTHQTLRLMTESDGPLL</sequence>
<gene>
    <name evidence="2" type="ORF">M436DRAFT_60194</name>
</gene>
<protein>
    <submittedName>
        <fullName evidence="2">Uncharacterized protein</fullName>
    </submittedName>
</protein>
<keyword evidence="3" id="KW-1185">Reference proteome</keyword>
<dbReference type="GeneID" id="25412948"/>
<dbReference type="EMBL" id="KL584702">
    <property type="protein sequence ID" value="KEQ78290.1"/>
    <property type="molecule type" value="Genomic_DNA"/>
</dbReference>
<name>A0A074WYK2_9PEZI</name>
<evidence type="ECO:0000313" key="3">
    <source>
        <dbReference type="Proteomes" id="UP000027730"/>
    </source>
</evidence>
<evidence type="ECO:0000313" key="2">
    <source>
        <dbReference type="EMBL" id="KEQ78290.1"/>
    </source>
</evidence>